<feature type="transmembrane region" description="Helical" evidence="2">
    <location>
        <begin position="383"/>
        <end position="407"/>
    </location>
</feature>
<feature type="region of interest" description="Disordered" evidence="1">
    <location>
        <begin position="1"/>
        <end position="128"/>
    </location>
</feature>
<dbReference type="Proteomes" id="UP001165079">
    <property type="component" value="Unassembled WGS sequence"/>
</dbReference>
<feature type="compositionally biased region" description="Pro residues" evidence="1">
    <location>
        <begin position="1"/>
        <end position="10"/>
    </location>
</feature>
<reference evidence="3" key="1">
    <citation type="submission" date="2023-03" db="EMBL/GenBank/DDBJ databases">
        <title>Actinorhabdospora filicis NBRC 111898.</title>
        <authorList>
            <person name="Ichikawa N."/>
            <person name="Sato H."/>
            <person name="Tonouchi N."/>
        </authorList>
    </citation>
    <scope>NUCLEOTIDE SEQUENCE</scope>
    <source>
        <strain evidence="3">NBRC 111898</strain>
    </source>
</reference>
<keyword evidence="2" id="KW-0472">Membrane</keyword>
<feature type="transmembrane region" description="Helical" evidence="2">
    <location>
        <begin position="192"/>
        <end position="211"/>
    </location>
</feature>
<proteinExistence type="predicted"/>
<evidence type="ECO:0008006" key="5">
    <source>
        <dbReference type="Google" id="ProtNLM"/>
    </source>
</evidence>
<dbReference type="Pfam" id="PF13687">
    <property type="entry name" value="DUF4153"/>
    <property type="match status" value="1"/>
</dbReference>
<dbReference type="InterPro" id="IPR025291">
    <property type="entry name" value="DUF4153"/>
</dbReference>
<accession>A0A9W6SEE7</accession>
<feature type="compositionally biased region" description="Pro residues" evidence="1">
    <location>
        <begin position="118"/>
        <end position="128"/>
    </location>
</feature>
<dbReference type="AlphaFoldDB" id="A0A9W6SEE7"/>
<protein>
    <recommendedName>
        <fullName evidence="5">DUF4173 domain-containing protein</fullName>
    </recommendedName>
</protein>
<organism evidence="3 4">
    <name type="scientific">Actinorhabdospora filicis</name>
    <dbReference type="NCBI Taxonomy" id="1785913"/>
    <lineage>
        <taxon>Bacteria</taxon>
        <taxon>Bacillati</taxon>
        <taxon>Actinomycetota</taxon>
        <taxon>Actinomycetes</taxon>
        <taxon>Micromonosporales</taxon>
        <taxon>Micromonosporaceae</taxon>
        <taxon>Actinorhabdospora</taxon>
    </lineage>
</organism>
<feature type="transmembrane region" description="Helical" evidence="2">
    <location>
        <begin position="459"/>
        <end position="482"/>
    </location>
</feature>
<evidence type="ECO:0000256" key="1">
    <source>
        <dbReference type="SAM" id="MobiDB-lite"/>
    </source>
</evidence>
<feature type="transmembrane region" description="Helical" evidence="2">
    <location>
        <begin position="340"/>
        <end position="362"/>
    </location>
</feature>
<feature type="transmembrane region" description="Helical" evidence="2">
    <location>
        <begin position="494"/>
        <end position="516"/>
    </location>
</feature>
<dbReference type="RefSeq" id="WP_285660920.1">
    <property type="nucleotide sequence ID" value="NZ_BSTX01000001.1"/>
</dbReference>
<dbReference type="EMBL" id="BSTX01000001">
    <property type="protein sequence ID" value="GLZ75689.1"/>
    <property type="molecule type" value="Genomic_DNA"/>
</dbReference>
<keyword evidence="2" id="KW-0812">Transmembrane</keyword>
<feature type="transmembrane region" description="Helical" evidence="2">
    <location>
        <begin position="217"/>
        <end position="235"/>
    </location>
</feature>
<feature type="transmembrane region" description="Helical" evidence="2">
    <location>
        <begin position="267"/>
        <end position="288"/>
    </location>
</feature>
<evidence type="ECO:0000313" key="4">
    <source>
        <dbReference type="Proteomes" id="UP001165079"/>
    </source>
</evidence>
<keyword evidence="4" id="KW-1185">Reference proteome</keyword>
<comment type="caution">
    <text evidence="3">The sequence shown here is derived from an EMBL/GenBank/DDBJ whole genome shotgun (WGS) entry which is preliminary data.</text>
</comment>
<feature type="transmembrane region" description="Helical" evidence="2">
    <location>
        <begin position="523"/>
        <end position="542"/>
    </location>
</feature>
<keyword evidence="2" id="KW-1133">Transmembrane helix</keyword>
<evidence type="ECO:0000256" key="2">
    <source>
        <dbReference type="SAM" id="Phobius"/>
    </source>
</evidence>
<feature type="compositionally biased region" description="Low complexity" evidence="1">
    <location>
        <begin position="57"/>
        <end position="66"/>
    </location>
</feature>
<evidence type="ECO:0000313" key="3">
    <source>
        <dbReference type="EMBL" id="GLZ75689.1"/>
    </source>
</evidence>
<name>A0A9W6SEE7_9ACTN</name>
<feature type="compositionally biased region" description="Basic and acidic residues" evidence="1">
    <location>
        <begin position="13"/>
        <end position="26"/>
    </location>
</feature>
<dbReference type="PRINTS" id="PR01217">
    <property type="entry name" value="PRICHEXTENSN"/>
</dbReference>
<gene>
    <name evidence="3" type="ORF">Afil01_04960</name>
</gene>
<feature type="transmembrane region" description="Helical" evidence="2">
    <location>
        <begin position="163"/>
        <end position="185"/>
    </location>
</feature>
<feature type="transmembrane region" description="Helical" evidence="2">
    <location>
        <begin position="427"/>
        <end position="447"/>
    </location>
</feature>
<feature type="transmembrane region" description="Helical" evidence="2">
    <location>
        <begin position="300"/>
        <end position="320"/>
    </location>
</feature>
<feature type="transmembrane region" description="Helical" evidence="2">
    <location>
        <begin position="240"/>
        <end position="261"/>
    </location>
</feature>
<sequence length="615" mass="64302">MTEHQQPPPWHEAAPDLRAKLPKPGEETGAAAEAPAPPDAVPSDAAPRPDEAPDTVPSAPGGAAPSAPSPAPSWDVAPLRRTHGAAPTVPHGAAPTAPEPSRTAPPNPRRPRAATPPHAAPIPMPPLRPAPLHPALPYAAAPSVPPPTPWPAPETHFDTHIPIATGTAPVTALAALALAAVLFTAAATAGGLGLGVPIAGAALLAACLPLAPRDHRAARATGAVLAMALLTVPAIRDAGWVSVLCLFTGIGAIAATLAPPYRLTGFLLGPIGAAGGFPAGALWAWRGLANIPGRRHTGRVARTALIATAVVILFGALFASADAGFARVVSFVIPQDAGEVIVRVLVFPLGALLALALAHTAVSPPRFDLVGARPSRPVRRWEWAVPVLLLDALFAAFVAVQAVTFFGGDSYVQATYGLTYAEYARGGFWQLCWITGLTLALIAVVMRKAPRRDRGDRDLIRVLLGVLCALGMVVIASALYRMSLYAGAYGLTRLRVWIFAVEVWLGLVYLLVMLAGLRMRGRWLARAVAASGAAMLIALATVNPDALIARWNIRQYAETGTLDTAYLASLSEDALPEIDKLPTAERDRVLARHHCEPDADGFFSWNLSRSRTPGC</sequence>